<name>A0ABQ0P195_9PROT</name>
<dbReference type="Proteomes" id="UP001062901">
    <property type="component" value="Unassembled WGS sequence"/>
</dbReference>
<evidence type="ECO:0008006" key="3">
    <source>
        <dbReference type="Google" id="ProtNLM"/>
    </source>
</evidence>
<sequence length="135" mass="15326">MKLFNLSQQHIIPAEEADPVSLAELKEHPEAAYAVALEPDESAEALRPFLAQITLVVLHFPIFRDGRAFTQARSLREYEDYKGEIRVTGHVLPDQAAFLRRCGVDTVVLPDDDDQTEWEAQLKRFTITYQQSIAS</sequence>
<dbReference type="EMBL" id="BAQD01000139">
    <property type="protein sequence ID" value="GBQ08710.1"/>
    <property type="molecule type" value="Genomic_DNA"/>
</dbReference>
<evidence type="ECO:0000313" key="1">
    <source>
        <dbReference type="EMBL" id="GBQ08710.1"/>
    </source>
</evidence>
<evidence type="ECO:0000313" key="2">
    <source>
        <dbReference type="Proteomes" id="UP001062901"/>
    </source>
</evidence>
<protein>
    <recommendedName>
        <fullName evidence="3">DUF934 domain-containing protein</fullName>
    </recommendedName>
</protein>
<dbReference type="RefSeq" id="WP_018981250.1">
    <property type="nucleotide sequence ID" value="NZ_BAQD01000139.1"/>
</dbReference>
<dbReference type="InterPro" id="IPR008318">
    <property type="entry name" value="UCP030820"/>
</dbReference>
<gene>
    <name evidence="1" type="ORF">AA15669_1874</name>
</gene>
<accession>A0ABQ0P195</accession>
<keyword evidence="2" id="KW-1185">Reference proteome</keyword>
<reference evidence="1" key="1">
    <citation type="submission" date="2013-04" db="EMBL/GenBank/DDBJ databases">
        <title>The genome sequencing project of 58 acetic acid bacteria.</title>
        <authorList>
            <person name="Okamoto-Kainuma A."/>
            <person name="Ishikawa M."/>
            <person name="Umino S."/>
            <person name="Koizumi Y."/>
            <person name="Shiwa Y."/>
            <person name="Yoshikawa H."/>
            <person name="Matsutani M."/>
            <person name="Matsushita K."/>
        </authorList>
    </citation>
    <scope>NUCLEOTIDE SEQUENCE</scope>
    <source>
        <strain evidence="1">DSM 15669</strain>
    </source>
</reference>
<comment type="caution">
    <text evidence="1">The sequence shown here is derived from an EMBL/GenBank/DDBJ whole genome shotgun (WGS) entry which is preliminary data.</text>
</comment>
<proteinExistence type="predicted"/>
<organism evidence="1 2">
    <name type="scientific">Saccharibacter floricola DSM 15669</name>
    <dbReference type="NCBI Taxonomy" id="1123227"/>
    <lineage>
        <taxon>Bacteria</taxon>
        <taxon>Pseudomonadati</taxon>
        <taxon>Pseudomonadota</taxon>
        <taxon>Alphaproteobacteria</taxon>
        <taxon>Acetobacterales</taxon>
        <taxon>Acetobacteraceae</taxon>
        <taxon>Saccharibacter</taxon>
    </lineage>
</organism>
<dbReference type="Pfam" id="PF06073">
    <property type="entry name" value="DUF934"/>
    <property type="match status" value="1"/>
</dbReference>